<sequence length="57" mass="6090">LTGPHLKPASATDPLMQITPSLGKVLFHKYGTGGYGKYGLNPYSCGSGIYKLRFTVS</sequence>
<feature type="non-terminal residue" evidence="1">
    <location>
        <position position="57"/>
    </location>
</feature>
<protein>
    <submittedName>
        <fullName evidence="1">Uncharacterized protein</fullName>
    </submittedName>
</protein>
<organism evidence="1 2">
    <name type="scientific">Dreissena polymorpha</name>
    <name type="common">Zebra mussel</name>
    <name type="synonym">Mytilus polymorpha</name>
    <dbReference type="NCBI Taxonomy" id="45954"/>
    <lineage>
        <taxon>Eukaryota</taxon>
        <taxon>Metazoa</taxon>
        <taxon>Spiralia</taxon>
        <taxon>Lophotrochozoa</taxon>
        <taxon>Mollusca</taxon>
        <taxon>Bivalvia</taxon>
        <taxon>Autobranchia</taxon>
        <taxon>Heteroconchia</taxon>
        <taxon>Euheterodonta</taxon>
        <taxon>Imparidentia</taxon>
        <taxon>Neoheterodontei</taxon>
        <taxon>Myida</taxon>
        <taxon>Dreissenoidea</taxon>
        <taxon>Dreissenidae</taxon>
        <taxon>Dreissena</taxon>
    </lineage>
</organism>
<evidence type="ECO:0000313" key="2">
    <source>
        <dbReference type="Proteomes" id="UP000828390"/>
    </source>
</evidence>
<keyword evidence="2" id="KW-1185">Reference proteome</keyword>
<dbReference type="Proteomes" id="UP000828390">
    <property type="component" value="Unassembled WGS sequence"/>
</dbReference>
<comment type="caution">
    <text evidence="1">The sequence shown here is derived from an EMBL/GenBank/DDBJ whole genome shotgun (WGS) entry which is preliminary data.</text>
</comment>
<dbReference type="AlphaFoldDB" id="A0A9D4S1H2"/>
<proteinExistence type="predicted"/>
<dbReference type="EMBL" id="JAIWYP010000001">
    <property type="protein sequence ID" value="KAH3886948.1"/>
    <property type="molecule type" value="Genomic_DNA"/>
</dbReference>
<reference evidence="1" key="2">
    <citation type="submission" date="2020-11" db="EMBL/GenBank/DDBJ databases">
        <authorList>
            <person name="McCartney M.A."/>
            <person name="Auch B."/>
            <person name="Kono T."/>
            <person name="Mallez S."/>
            <person name="Becker A."/>
            <person name="Gohl D.M."/>
            <person name="Silverstein K.A.T."/>
            <person name="Koren S."/>
            <person name="Bechman K.B."/>
            <person name="Herman A."/>
            <person name="Abrahante J.E."/>
            <person name="Garbe J."/>
        </authorList>
    </citation>
    <scope>NUCLEOTIDE SEQUENCE</scope>
    <source>
        <strain evidence="1">Duluth1</strain>
        <tissue evidence="1">Whole animal</tissue>
    </source>
</reference>
<gene>
    <name evidence="1" type="ORF">DPMN_010961</name>
</gene>
<evidence type="ECO:0000313" key="1">
    <source>
        <dbReference type="EMBL" id="KAH3886948.1"/>
    </source>
</evidence>
<reference evidence="1" key="1">
    <citation type="journal article" date="2019" name="bioRxiv">
        <title>The Genome of the Zebra Mussel, Dreissena polymorpha: A Resource for Invasive Species Research.</title>
        <authorList>
            <person name="McCartney M.A."/>
            <person name="Auch B."/>
            <person name="Kono T."/>
            <person name="Mallez S."/>
            <person name="Zhang Y."/>
            <person name="Obille A."/>
            <person name="Becker A."/>
            <person name="Abrahante J.E."/>
            <person name="Garbe J."/>
            <person name="Badalamenti J.P."/>
            <person name="Herman A."/>
            <person name="Mangelson H."/>
            <person name="Liachko I."/>
            <person name="Sullivan S."/>
            <person name="Sone E.D."/>
            <person name="Koren S."/>
            <person name="Silverstein K.A.T."/>
            <person name="Beckman K.B."/>
            <person name="Gohl D.M."/>
        </authorList>
    </citation>
    <scope>NUCLEOTIDE SEQUENCE</scope>
    <source>
        <strain evidence="1">Duluth1</strain>
        <tissue evidence="1">Whole animal</tissue>
    </source>
</reference>
<name>A0A9D4S1H2_DREPO</name>
<accession>A0A9D4S1H2</accession>